<evidence type="ECO:0000313" key="14">
    <source>
        <dbReference type="Proteomes" id="UP001153642"/>
    </source>
</evidence>
<evidence type="ECO:0000256" key="2">
    <source>
        <dbReference type="ARBA" id="ARBA00022448"/>
    </source>
</evidence>
<protein>
    <submittedName>
        <fullName evidence="13">TonB-dependent receptor</fullName>
    </submittedName>
</protein>
<feature type="signal peptide" evidence="10">
    <location>
        <begin position="1"/>
        <end position="22"/>
    </location>
</feature>
<feature type="domain" description="TonB-dependent receptor plug" evidence="12">
    <location>
        <begin position="115"/>
        <end position="233"/>
    </location>
</feature>
<comment type="caution">
    <text evidence="13">The sequence shown here is derived from an EMBL/GenBank/DDBJ whole genome shotgun (WGS) entry which is preliminary data.</text>
</comment>
<organism evidence="13 14">
    <name type="scientific">Galbibacter pacificus</name>
    <dbReference type="NCBI Taxonomy" id="2996052"/>
    <lineage>
        <taxon>Bacteria</taxon>
        <taxon>Pseudomonadati</taxon>
        <taxon>Bacteroidota</taxon>
        <taxon>Flavobacteriia</taxon>
        <taxon>Flavobacteriales</taxon>
        <taxon>Flavobacteriaceae</taxon>
        <taxon>Galbibacter</taxon>
    </lineage>
</organism>
<dbReference type="Pfam" id="PF07715">
    <property type="entry name" value="Plug"/>
    <property type="match status" value="1"/>
</dbReference>
<keyword evidence="10" id="KW-0732">Signal</keyword>
<evidence type="ECO:0000256" key="3">
    <source>
        <dbReference type="ARBA" id="ARBA00022452"/>
    </source>
</evidence>
<dbReference type="Gene3D" id="2.170.130.10">
    <property type="entry name" value="TonB-dependent receptor, plug domain"/>
    <property type="match status" value="1"/>
</dbReference>
<dbReference type="RefSeq" id="WP_277898120.1">
    <property type="nucleotide sequence ID" value="NZ_JAPMUA010000001.1"/>
</dbReference>
<evidence type="ECO:0000313" key="13">
    <source>
        <dbReference type="EMBL" id="MDG3584347.1"/>
    </source>
</evidence>
<dbReference type="PROSITE" id="PS52016">
    <property type="entry name" value="TONB_DEPENDENT_REC_3"/>
    <property type="match status" value="1"/>
</dbReference>
<keyword evidence="4 8" id="KW-0812">Transmembrane</keyword>
<evidence type="ECO:0000259" key="11">
    <source>
        <dbReference type="Pfam" id="PF00593"/>
    </source>
</evidence>
<evidence type="ECO:0000256" key="4">
    <source>
        <dbReference type="ARBA" id="ARBA00022692"/>
    </source>
</evidence>
<evidence type="ECO:0000256" key="7">
    <source>
        <dbReference type="ARBA" id="ARBA00023237"/>
    </source>
</evidence>
<dbReference type="InterPro" id="IPR023997">
    <property type="entry name" value="TonB-dep_OMP_SusC/RagA_CS"/>
</dbReference>
<dbReference type="Pfam" id="PF13715">
    <property type="entry name" value="CarbopepD_reg_2"/>
    <property type="match status" value="1"/>
</dbReference>
<dbReference type="Gene3D" id="2.40.170.20">
    <property type="entry name" value="TonB-dependent receptor, beta-barrel domain"/>
    <property type="match status" value="1"/>
</dbReference>
<evidence type="ECO:0000256" key="6">
    <source>
        <dbReference type="ARBA" id="ARBA00023136"/>
    </source>
</evidence>
<dbReference type="NCBIfam" id="TIGR04056">
    <property type="entry name" value="OMP_RagA_SusC"/>
    <property type="match status" value="1"/>
</dbReference>
<dbReference type="InterPro" id="IPR023996">
    <property type="entry name" value="TonB-dep_OMP_SusC/RagA"/>
</dbReference>
<dbReference type="InterPro" id="IPR000531">
    <property type="entry name" value="Beta-barrel_TonB"/>
</dbReference>
<keyword evidence="2 8" id="KW-0813">Transport</keyword>
<evidence type="ECO:0000256" key="8">
    <source>
        <dbReference type="PROSITE-ProRule" id="PRU01360"/>
    </source>
</evidence>
<accession>A0ABT6FMD0</accession>
<dbReference type="NCBIfam" id="TIGR04057">
    <property type="entry name" value="SusC_RagA_signa"/>
    <property type="match status" value="1"/>
</dbReference>
<dbReference type="Pfam" id="PF00593">
    <property type="entry name" value="TonB_dep_Rec_b-barrel"/>
    <property type="match status" value="1"/>
</dbReference>
<dbReference type="SUPFAM" id="SSF49464">
    <property type="entry name" value="Carboxypeptidase regulatory domain-like"/>
    <property type="match status" value="1"/>
</dbReference>
<evidence type="ECO:0000256" key="10">
    <source>
        <dbReference type="SAM" id="SignalP"/>
    </source>
</evidence>
<name>A0ABT6FMD0_9FLAO</name>
<dbReference type="Proteomes" id="UP001153642">
    <property type="component" value="Unassembled WGS sequence"/>
</dbReference>
<keyword evidence="14" id="KW-1185">Reference proteome</keyword>
<evidence type="ECO:0000256" key="5">
    <source>
        <dbReference type="ARBA" id="ARBA00023077"/>
    </source>
</evidence>
<dbReference type="InterPro" id="IPR012910">
    <property type="entry name" value="Plug_dom"/>
</dbReference>
<evidence type="ECO:0000259" key="12">
    <source>
        <dbReference type="Pfam" id="PF07715"/>
    </source>
</evidence>
<keyword evidence="5 9" id="KW-0798">TonB box</keyword>
<dbReference type="SUPFAM" id="SSF56935">
    <property type="entry name" value="Porins"/>
    <property type="match status" value="1"/>
</dbReference>
<keyword evidence="6 8" id="KW-0472">Membrane</keyword>
<evidence type="ECO:0000256" key="9">
    <source>
        <dbReference type="RuleBase" id="RU003357"/>
    </source>
</evidence>
<reference evidence="13" key="1">
    <citation type="submission" date="2022-11" db="EMBL/GenBank/DDBJ databases">
        <title>High-quality draft genome sequence of Galbibacter sp. strain CMA-7.</title>
        <authorList>
            <person name="Wei L."/>
            <person name="Dong C."/>
            <person name="Shao Z."/>
        </authorList>
    </citation>
    <scope>NUCLEOTIDE SEQUENCE</scope>
    <source>
        <strain evidence="13">CMA-7</strain>
    </source>
</reference>
<comment type="subcellular location">
    <subcellularLocation>
        <location evidence="1 8">Cell outer membrane</location>
        <topology evidence="1 8">Multi-pass membrane protein</topology>
    </subcellularLocation>
</comment>
<keyword evidence="7 8" id="KW-0998">Cell outer membrane</keyword>
<proteinExistence type="inferred from homology"/>
<dbReference type="Gene3D" id="2.60.40.1120">
    <property type="entry name" value="Carboxypeptidase-like, regulatory domain"/>
    <property type="match status" value="1"/>
</dbReference>
<keyword evidence="13" id="KW-0675">Receptor</keyword>
<feature type="chain" id="PRO_5046115413" evidence="10">
    <location>
        <begin position="23"/>
        <end position="1002"/>
    </location>
</feature>
<dbReference type="InterPro" id="IPR036942">
    <property type="entry name" value="Beta-barrel_TonB_sf"/>
</dbReference>
<gene>
    <name evidence="13" type="ORF">OSR52_00605</name>
</gene>
<keyword evidence="3 8" id="KW-1134">Transmembrane beta strand</keyword>
<dbReference type="InterPro" id="IPR008969">
    <property type="entry name" value="CarboxyPept-like_regulatory"/>
</dbReference>
<dbReference type="InterPro" id="IPR037066">
    <property type="entry name" value="Plug_dom_sf"/>
</dbReference>
<comment type="similarity">
    <text evidence="8 9">Belongs to the TonB-dependent receptor family.</text>
</comment>
<sequence>MKTKLRVIFTLILVCMTYLSYAQEKTINGTITDQDGLPLPGVNIQINGTHTGTQTDFDGKYSINATVGSVLIYTYIGQKTEERTVGNSSTIDITMQEDAQALDEVVIVGYGTSTKREVTDNIASVSSEDINLIPTPSVQSTLSGKAAGVQVTQVNGKAESGIKIRVRGVATISSSQEPLYVIDGVPMINSDENINDSPINPLVSLNPNDIESIEILKDASSAAIYGARGTNGVVLITTKRGKAGKTKVSINSSYGWSKPTNKRDFLNTREYVDLFTEATINSGGTEDDAAYYFNLFAENEADWRNNEVDTDWQDLALVDGSVEDFGVNVSGGSEKTQFFLSTGYNKTDAIIRGNKLERYSLRSNIDHTISNKFKVGISTGISKTKIDRLSNDNSFSTPLQAIAQLPFSKPYEDNGVVPNGSTLYYNFLFQEYNADHQVNIWRVLANLYGEYQITQSLKFRSEFGYDFNNQVEERFFGSLTESASTNGYADANAVENEKYVLNNYFSFDKTFSNIDFNAVAGMSYEDDRRRLQSVEGQEFPSDDLQTVDSAAEITGGGSSRTAYNFLSYFGRAGATIAGKYILKASLRYDGSSRFGKDERYGLFPAVSAGWIISEENFLKNNETLSLLKIRGSWGITGNAGIGNFASRSLFGGASYNERAALSPTQLGDPSLKWENTSQYDLGIDFGFFNNRISLEADYYNKNTSDLLLDQPVPSSSGFTSITQNVGELKNEGFEFVLNTKNFIKEDFFWSTSFNISTNKNEITELPGGDIISGRNIAREGETVASFYMVEFAGADPDNGDALFVRNTLNPDGTIDRSTTNEFNEASRVVSGSPFPDLIAGLSNTIRFKDFDMSFTFQGQWGASIYNDGGRFQSASADYFDNQTSDQLDRWQQPGDITDVPQARLFGANGTQQSTRYLQEADFIRLRNVTLGYTIPSEVTKKFQVERLRLYFTAFNLLTFTDYTGWDPESTADFNSNNDLAVGVDFYSAPPAQTLTLGINIDF</sequence>
<evidence type="ECO:0000256" key="1">
    <source>
        <dbReference type="ARBA" id="ARBA00004571"/>
    </source>
</evidence>
<dbReference type="EMBL" id="JAPMUA010000001">
    <property type="protein sequence ID" value="MDG3584347.1"/>
    <property type="molecule type" value="Genomic_DNA"/>
</dbReference>
<dbReference type="InterPro" id="IPR039426">
    <property type="entry name" value="TonB-dep_rcpt-like"/>
</dbReference>
<feature type="domain" description="TonB-dependent receptor-like beta-barrel" evidence="11">
    <location>
        <begin position="409"/>
        <end position="956"/>
    </location>
</feature>